<dbReference type="InterPro" id="IPR053145">
    <property type="entry name" value="AB_hydrolase_Est10"/>
</dbReference>
<evidence type="ECO:0000313" key="2">
    <source>
        <dbReference type="EMBL" id="PWK18748.1"/>
    </source>
</evidence>
<dbReference type="PANTHER" id="PTHR43265">
    <property type="entry name" value="ESTERASE ESTD"/>
    <property type="match status" value="1"/>
</dbReference>
<sequence>MKLLIYIFIFISFNISYSQTNIISEEILLMNDSIKLPGTLSYNKDLKSQPLVIFIHGSGNVDRNGNQDGVNIKANYIKQLADSLNIRGIAFYRYDKRSASKENLKFMMDDLDFYCFVDDANLAVANFKNDNRFNSITLIGHSQGSLVAMLASQEDVDRYVSIAGVSDDMGNFIINSYKVYSEEMGNMAKEHITELKETGTIKTVNPALAHLFSKPNQPFFITWMAYNPSVEIKKLEIPVLIINGTKDLQVKVEEAEKLHEEKPNSELVIIENMNHVLKTIEKDEDNIKSYYSPDFPLSEELINSIDTFINK</sequence>
<dbReference type="InterPro" id="IPR029058">
    <property type="entry name" value="AB_hydrolase_fold"/>
</dbReference>
<protein>
    <recommendedName>
        <fullName evidence="1">BD-FAE-like domain-containing protein</fullName>
    </recommendedName>
</protein>
<name>A0A316DMF7_9FLAO</name>
<dbReference type="Gene3D" id="3.40.50.1820">
    <property type="entry name" value="alpha/beta hydrolase"/>
    <property type="match status" value="1"/>
</dbReference>
<evidence type="ECO:0000313" key="3">
    <source>
        <dbReference type="Proteomes" id="UP000245430"/>
    </source>
</evidence>
<proteinExistence type="predicted"/>
<dbReference type="OrthoDB" id="9809549at2"/>
<reference evidence="2 3" key="1">
    <citation type="submission" date="2018-05" db="EMBL/GenBank/DDBJ databases">
        <title>Genomic Encyclopedia of Archaeal and Bacterial Type Strains, Phase II (KMG-II): from individual species to whole genera.</title>
        <authorList>
            <person name="Goeker M."/>
        </authorList>
    </citation>
    <scope>NUCLEOTIDE SEQUENCE [LARGE SCALE GENOMIC DNA]</scope>
    <source>
        <strain evidence="2 3">DSM 22637</strain>
    </source>
</reference>
<organism evidence="2 3">
    <name type="scientific">Xanthomarina spongicola</name>
    <dbReference type="NCBI Taxonomy" id="570520"/>
    <lineage>
        <taxon>Bacteria</taxon>
        <taxon>Pseudomonadati</taxon>
        <taxon>Bacteroidota</taxon>
        <taxon>Flavobacteriia</taxon>
        <taxon>Flavobacteriales</taxon>
        <taxon>Flavobacteriaceae</taxon>
        <taxon>Xanthomarina</taxon>
    </lineage>
</organism>
<keyword evidence="3" id="KW-1185">Reference proteome</keyword>
<comment type="caution">
    <text evidence="2">The sequence shown here is derived from an EMBL/GenBank/DDBJ whole genome shotgun (WGS) entry which is preliminary data.</text>
</comment>
<dbReference type="Pfam" id="PF20434">
    <property type="entry name" value="BD-FAE"/>
    <property type="match status" value="1"/>
</dbReference>
<accession>A0A316DMF7</accession>
<dbReference type="PANTHER" id="PTHR43265:SF1">
    <property type="entry name" value="ESTERASE ESTD"/>
    <property type="match status" value="1"/>
</dbReference>
<dbReference type="Proteomes" id="UP000245430">
    <property type="component" value="Unassembled WGS sequence"/>
</dbReference>
<dbReference type="AlphaFoldDB" id="A0A316DMF7"/>
<dbReference type="RefSeq" id="WP_109682552.1">
    <property type="nucleotide sequence ID" value="NZ_QGGP01000004.1"/>
</dbReference>
<dbReference type="GO" id="GO:0052689">
    <property type="term" value="F:carboxylic ester hydrolase activity"/>
    <property type="evidence" value="ECO:0007669"/>
    <property type="project" value="TreeGrafter"/>
</dbReference>
<dbReference type="EMBL" id="QGGP01000004">
    <property type="protein sequence ID" value="PWK18748.1"/>
    <property type="molecule type" value="Genomic_DNA"/>
</dbReference>
<dbReference type="SUPFAM" id="SSF53474">
    <property type="entry name" value="alpha/beta-Hydrolases"/>
    <property type="match status" value="1"/>
</dbReference>
<gene>
    <name evidence="2" type="ORF">LX78_02055</name>
</gene>
<feature type="domain" description="BD-FAE-like" evidence="1">
    <location>
        <begin position="47"/>
        <end position="260"/>
    </location>
</feature>
<evidence type="ECO:0000259" key="1">
    <source>
        <dbReference type="Pfam" id="PF20434"/>
    </source>
</evidence>
<dbReference type="InterPro" id="IPR049492">
    <property type="entry name" value="BD-FAE-like_dom"/>
</dbReference>